<name>K6DES0_SCHAZ</name>
<comment type="caution">
    <text evidence="1">The sequence shown here is derived from an EMBL/GenBank/DDBJ whole genome shotgun (WGS) entry which is preliminary data.</text>
</comment>
<accession>K6DES0</accession>
<dbReference type="AlphaFoldDB" id="K6DES0"/>
<proteinExistence type="predicted"/>
<gene>
    <name evidence="1" type="ORF">BAZO_00720</name>
</gene>
<protein>
    <submittedName>
        <fullName evidence="1">Uncharacterized protein</fullName>
    </submittedName>
</protein>
<evidence type="ECO:0000313" key="1">
    <source>
        <dbReference type="EMBL" id="EKN71017.1"/>
    </source>
</evidence>
<sequence>MIIFRRLEETFRTVKANLDTQLPEEELEIELEKMRLLSKIISYVNSYQWLKHEQMKNKIREFLQSKYSYQAVAKKFGVTLNSLQVSVSYAAKRLEEKQIGVALDLLLNGDVVAAERAFLLGTGQTVPSTWFLDGVLDLCPSAKKKTEVDLRVCERELRFLKLMTNKHIEEMIGTLDRDRMMHLLYILLQNDRSFIAERDILIRYFNDELDVKQAVQRLKNDNIYAK</sequence>
<dbReference type="EMBL" id="AJLR01000006">
    <property type="protein sequence ID" value="EKN71017.1"/>
    <property type="molecule type" value="Genomic_DNA"/>
</dbReference>
<dbReference type="PATRIC" id="fig|1131731.3.peg.150"/>
<organism evidence="1 2">
    <name type="scientific">Schinkia azotoformans LMG 9581</name>
    <dbReference type="NCBI Taxonomy" id="1131731"/>
    <lineage>
        <taxon>Bacteria</taxon>
        <taxon>Bacillati</taxon>
        <taxon>Bacillota</taxon>
        <taxon>Bacilli</taxon>
        <taxon>Bacillales</taxon>
        <taxon>Bacillaceae</taxon>
        <taxon>Calidifontibacillus/Schinkia group</taxon>
        <taxon>Schinkia</taxon>
    </lineage>
</organism>
<keyword evidence="2" id="KW-1185">Reference proteome</keyword>
<dbReference type="RefSeq" id="WP_003329248.1">
    <property type="nucleotide sequence ID" value="NZ_AJLR01000006.1"/>
</dbReference>
<evidence type="ECO:0000313" key="2">
    <source>
        <dbReference type="Proteomes" id="UP000006315"/>
    </source>
</evidence>
<dbReference type="Proteomes" id="UP000006315">
    <property type="component" value="Unassembled WGS sequence"/>
</dbReference>
<reference evidence="1 2" key="1">
    <citation type="journal article" date="2012" name="Front. Microbiol.">
        <title>Redundancy and modularity in membrane-associated dissimilatory nitrate reduction in Bacillus.</title>
        <authorList>
            <person name="Heylen K."/>
            <person name="Keltjens J."/>
        </authorList>
    </citation>
    <scope>NUCLEOTIDE SEQUENCE [LARGE SCALE GENOMIC DNA]</scope>
    <source>
        <strain evidence="1 2">LMG 9581</strain>
    </source>
</reference>